<protein>
    <recommendedName>
        <fullName evidence="3">Calcineurin-like phosphoesterase domain-containing protein</fullName>
    </recommendedName>
</protein>
<name>A0A1T4SQ14_9HYPH</name>
<accession>A0A1T4SQ14</accession>
<dbReference type="GO" id="GO:0009245">
    <property type="term" value="P:lipid A biosynthetic process"/>
    <property type="evidence" value="ECO:0007669"/>
    <property type="project" value="TreeGrafter"/>
</dbReference>
<dbReference type="Pfam" id="PF00149">
    <property type="entry name" value="Metallophos"/>
    <property type="match status" value="1"/>
</dbReference>
<dbReference type="InterPro" id="IPR051158">
    <property type="entry name" value="Metallophosphoesterase_sf"/>
</dbReference>
<keyword evidence="1" id="KW-0479">Metal-binding</keyword>
<evidence type="ECO:0000313" key="4">
    <source>
        <dbReference type="EMBL" id="SKA30267.1"/>
    </source>
</evidence>
<keyword evidence="5" id="KW-1185">Reference proteome</keyword>
<organism evidence="4 5">
    <name type="scientific">Enhydrobacter aerosaccus</name>
    <dbReference type="NCBI Taxonomy" id="225324"/>
    <lineage>
        <taxon>Bacteria</taxon>
        <taxon>Pseudomonadati</taxon>
        <taxon>Pseudomonadota</taxon>
        <taxon>Alphaproteobacteria</taxon>
        <taxon>Hyphomicrobiales</taxon>
        <taxon>Enhydrobacter</taxon>
    </lineage>
</organism>
<proteinExistence type="predicted"/>
<evidence type="ECO:0000313" key="5">
    <source>
        <dbReference type="Proteomes" id="UP000190092"/>
    </source>
</evidence>
<feature type="domain" description="Calcineurin-like phosphoesterase" evidence="3">
    <location>
        <begin position="92"/>
        <end position="251"/>
    </location>
</feature>
<keyword evidence="2" id="KW-0378">Hydrolase</keyword>
<dbReference type="RefSeq" id="WP_085936678.1">
    <property type="nucleotide sequence ID" value="NZ_FUWJ01000009.1"/>
</dbReference>
<dbReference type="EMBL" id="FUWJ01000009">
    <property type="protein sequence ID" value="SKA30267.1"/>
    <property type="molecule type" value="Genomic_DNA"/>
</dbReference>
<dbReference type="STRING" id="225324.SAMN02745126_04923"/>
<dbReference type="PANTHER" id="PTHR31302:SF31">
    <property type="entry name" value="PHOSPHODIESTERASE YAEI"/>
    <property type="match status" value="1"/>
</dbReference>
<dbReference type="AlphaFoldDB" id="A0A1T4SQ14"/>
<evidence type="ECO:0000259" key="3">
    <source>
        <dbReference type="Pfam" id="PF00149"/>
    </source>
</evidence>
<dbReference type="InterPro" id="IPR004843">
    <property type="entry name" value="Calcineurin-like_PHP"/>
</dbReference>
<dbReference type="SUPFAM" id="SSF56300">
    <property type="entry name" value="Metallo-dependent phosphatases"/>
    <property type="match status" value="1"/>
</dbReference>
<reference evidence="5" key="1">
    <citation type="submission" date="2017-02" db="EMBL/GenBank/DDBJ databases">
        <authorList>
            <person name="Varghese N."/>
            <person name="Submissions S."/>
        </authorList>
    </citation>
    <scope>NUCLEOTIDE SEQUENCE [LARGE SCALE GENOMIC DNA]</scope>
    <source>
        <strain evidence="5">ATCC 27094</strain>
    </source>
</reference>
<evidence type="ECO:0000256" key="2">
    <source>
        <dbReference type="ARBA" id="ARBA00022801"/>
    </source>
</evidence>
<evidence type="ECO:0000256" key="1">
    <source>
        <dbReference type="ARBA" id="ARBA00022723"/>
    </source>
</evidence>
<dbReference type="Proteomes" id="UP000190092">
    <property type="component" value="Unassembled WGS sequence"/>
</dbReference>
<dbReference type="Gene3D" id="3.60.21.10">
    <property type="match status" value="1"/>
</dbReference>
<dbReference type="OrthoDB" id="9780884at2"/>
<gene>
    <name evidence="4" type="ORF">SAMN02745126_04923</name>
</gene>
<dbReference type="InterPro" id="IPR029052">
    <property type="entry name" value="Metallo-depent_PP-like"/>
</dbReference>
<dbReference type="GO" id="GO:0008758">
    <property type="term" value="F:UDP-2,3-diacylglucosamine hydrolase activity"/>
    <property type="evidence" value="ECO:0007669"/>
    <property type="project" value="TreeGrafter"/>
</dbReference>
<dbReference type="GO" id="GO:0046872">
    <property type="term" value="F:metal ion binding"/>
    <property type="evidence" value="ECO:0007669"/>
    <property type="project" value="UniProtKB-KW"/>
</dbReference>
<dbReference type="GO" id="GO:0016020">
    <property type="term" value="C:membrane"/>
    <property type="evidence" value="ECO:0007669"/>
    <property type="project" value="GOC"/>
</dbReference>
<dbReference type="PANTHER" id="PTHR31302">
    <property type="entry name" value="TRANSMEMBRANE PROTEIN WITH METALLOPHOSPHOESTERASE DOMAIN-RELATED"/>
    <property type="match status" value="1"/>
</dbReference>
<sequence>MNSDDLEDPTDHPLHDWAAKRRAIARSRHWVSPKGPRTRWRKAIFNQALAAFSLGLRLTPLHGRGRRNALDLQQVEMELDLPGLPAAFDGYRLLQLSDTHLDAFPEIAEATHRLLDGLTVDALAITGDVHGNHHAPIDRSTSLLMQALRGLTVTGPRLAILGNHDDVTMAGALARLGFEVLVNRSVTLERGGERLTVTGLDDVHNFYTDAALAALREPGEAFRIALVHSAEMADHAADAGYALYLSGHTHGGQVCLPGGRPLVTQLTRCRHAAVGLWREGRMIGYTSRGLGVSDPPVRFNCRGEVALITLRRARELHRER</sequence>